<reference evidence="1 2" key="1">
    <citation type="submission" date="2019-04" db="EMBL/GenBank/DDBJ databases">
        <title>Pedobacter sp. RP-3-15 sp. nov., isolated from Arctic soil.</title>
        <authorList>
            <person name="Dahal R.H."/>
            <person name="Kim D.-U."/>
        </authorList>
    </citation>
    <scope>NUCLEOTIDE SEQUENCE [LARGE SCALE GENOMIC DNA]</scope>
    <source>
        <strain evidence="1 2">RP-3-15</strain>
    </source>
</reference>
<gene>
    <name evidence="1" type="ORF">FA047_12210</name>
</gene>
<accession>A0A4U1CHL3</accession>
<dbReference type="RefSeq" id="WP_136836346.1">
    <property type="nucleotide sequence ID" value="NZ_SWBQ01000003.1"/>
</dbReference>
<name>A0A4U1CHL3_9SPHI</name>
<evidence type="ECO:0000313" key="1">
    <source>
        <dbReference type="EMBL" id="TKC06087.1"/>
    </source>
</evidence>
<dbReference type="OrthoDB" id="709278at2"/>
<protein>
    <submittedName>
        <fullName evidence="1">Uncharacterized protein</fullName>
    </submittedName>
</protein>
<evidence type="ECO:0000313" key="2">
    <source>
        <dbReference type="Proteomes" id="UP000307244"/>
    </source>
</evidence>
<comment type="caution">
    <text evidence="1">The sequence shown here is derived from an EMBL/GenBank/DDBJ whole genome shotgun (WGS) entry which is preliminary data.</text>
</comment>
<proteinExistence type="predicted"/>
<dbReference type="AlphaFoldDB" id="A0A4U1CHL3"/>
<sequence>MKTTLRLKNLDELKAMQANLKAEQVILQKEIVSQGKSALISLPMKSLLKPADPFKMLKVNGKINLPAKVFSYLLPQIINRTLFKRSGFLTKIIMALTAKKIGKRIGPKIVAWLQGIMERYYPKANRQQPKRLN</sequence>
<keyword evidence="2" id="KW-1185">Reference proteome</keyword>
<organism evidence="1 2">
    <name type="scientific">Pedobacter frigoris</name>
    <dbReference type="NCBI Taxonomy" id="2571272"/>
    <lineage>
        <taxon>Bacteria</taxon>
        <taxon>Pseudomonadati</taxon>
        <taxon>Bacteroidota</taxon>
        <taxon>Sphingobacteriia</taxon>
        <taxon>Sphingobacteriales</taxon>
        <taxon>Sphingobacteriaceae</taxon>
        <taxon>Pedobacter</taxon>
    </lineage>
</organism>
<dbReference type="EMBL" id="SWBQ01000003">
    <property type="protein sequence ID" value="TKC06087.1"/>
    <property type="molecule type" value="Genomic_DNA"/>
</dbReference>
<dbReference type="Proteomes" id="UP000307244">
    <property type="component" value="Unassembled WGS sequence"/>
</dbReference>